<organism evidence="2 3">
    <name type="scientific">Ignelater luminosus</name>
    <name type="common">Cucubano</name>
    <name type="synonym">Pyrophorus luminosus</name>
    <dbReference type="NCBI Taxonomy" id="2038154"/>
    <lineage>
        <taxon>Eukaryota</taxon>
        <taxon>Metazoa</taxon>
        <taxon>Ecdysozoa</taxon>
        <taxon>Arthropoda</taxon>
        <taxon>Hexapoda</taxon>
        <taxon>Insecta</taxon>
        <taxon>Pterygota</taxon>
        <taxon>Neoptera</taxon>
        <taxon>Endopterygota</taxon>
        <taxon>Coleoptera</taxon>
        <taxon>Polyphaga</taxon>
        <taxon>Elateriformia</taxon>
        <taxon>Elateroidea</taxon>
        <taxon>Elateridae</taxon>
        <taxon>Agrypninae</taxon>
        <taxon>Pyrophorini</taxon>
        <taxon>Ignelater</taxon>
    </lineage>
</organism>
<dbReference type="EMBL" id="VTPC01090220">
    <property type="protein sequence ID" value="KAF2884127.1"/>
    <property type="molecule type" value="Genomic_DNA"/>
</dbReference>
<feature type="compositionally biased region" description="Basic and acidic residues" evidence="1">
    <location>
        <begin position="90"/>
        <end position="107"/>
    </location>
</feature>
<reference evidence="2" key="1">
    <citation type="submission" date="2019-08" db="EMBL/GenBank/DDBJ databases">
        <title>The genome of the North American firefly Photinus pyralis.</title>
        <authorList>
            <consortium name="Photinus pyralis genome working group"/>
            <person name="Fallon T.R."/>
            <person name="Sander Lower S.E."/>
            <person name="Weng J.-K."/>
        </authorList>
    </citation>
    <scope>NUCLEOTIDE SEQUENCE</scope>
    <source>
        <strain evidence="2">TRF0915ILg1</strain>
        <tissue evidence="2">Whole body</tissue>
    </source>
</reference>
<accession>A0A8K0G0W0</accession>
<keyword evidence="3" id="KW-1185">Reference proteome</keyword>
<evidence type="ECO:0000313" key="3">
    <source>
        <dbReference type="Proteomes" id="UP000801492"/>
    </source>
</evidence>
<gene>
    <name evidence="2" type="ORF">ILUMI_22047</name>
</gene>
<evidence type="ECO:0000256" key="1">
    <source>
        <dbReference type="SAM" id="MobiDB-lite"/>
    </source>
</evidence>
<dbReference type="AlphaFoldDB" id="A0A8K0G0W0"/>
<comment type="caution">
    <text evidence="2">The sequence shown here is derived from an EMBL/GenBank/DDBJ whole genome shotgun (WGS) entry which is preliminary data.</text>
</comment>
<protein>
    <submittedName>
        <fullName evidence="2">Uncharacterized protein</fullName>
    </submittedName>
</protein>
<feature type="compositionally biased region" description="Polar residues" evidence="1">
    <location>
        <begin position="45"/>
        <end position="65"/>
    </location>
</feature>
<feature type="region of interest" description="Disordered" evidence="1">
    <location>
        <begin position="31"/>
        <end position="65"/>
    </location>
</feature>
<evidence type="ECO:0000313" key="2">
    <source>
        <dbReference type="EMBL" id="KAF2884127.1"/>
    </source>
</evidence>
<dbReference type="Proteomes" id="UP000801492">
    <property type="component" value="Unassembled WGS sequence"/>
</dbReference>
<proteinExistence type="predicted"/>
<feature type="region of interest" description="Disordered" evidence="1">
    <location>
        <begin position="86"/>
        <end position="133"/>
    </location>
</feature>
<name>A0A8K0G0W0_IGNLU</name>
<feature type="compositionally biased region" description="Polar residues" evidence="1">
    <location>
        <begin position="111"/>
        <end position="133"/>
    </location>
</feature>
<sequence>MYAEADCRCQQQPPRDVNDAAYRISDLASARTRRGNAYSPKASPCASNTNRHIARTTPASPRPSATKTWVNYKIAIGLDTQPQNNLVGVQERKEQPEADKANSKSELEVIQENSTPVKIQPASPVNQRSNSQL</sequence>